<keyword evidence="2" id="KW-0902">Two-component regulatory system</keyword>
<evidence type="ECO:0000256" key="1">
    <source>
        <dbReference type="ARBA" id="ARBA00022553"/>
    </source>
</evidence>
<evidence type="ECO:0000313" key="5">
    <source>
        <dbReference type="EMBL" id="QNO46543.1"/>
    </source>
</evidence>
<dbReference type="InterPro" id="IPR001789">
    <property type="entry name" value="Sig_transdc_resp-reg_receiver"/>
</dbReference>
<gene>
    <name evidence="5" type="primary">cheY</name>
    <name evidence="5" type="ORF">HPDFPBIK_00002</name>
</gene>
<dbReference type="Pfam" id="PF00072">
    <property type="entry name" value="Response_reg"/>
    <property type="match status" value="1"/>
</dbReference>
<evidence type="ECO:0000256" key="2">
    <source>
        <dbReference type="ARBA" id="ARBA00023012"/>
    </source>
</evidence>
<dbReference type="AlphaFoldDB" id="A0A7G9YEV9"/>
<dbReference type="InterPro" id="IPR011006">
    <property type="entry name" value="CheY-like_superfamily"/>
</dbReference>
<organism evidence="5">
    <name type="scientific">Candidatus Methanogaster sp. ANME-2c ERB4</name>
    <dbReference type="NCBI Taxonomy" id="2759911"/>
    <lineage>
        <taxon>Archaea</taxon>
        <taxon>Methanobacteriati</taxon>
        <taxon>Methanobacteriota</taxon>
        <taxon>Stenosarchaea group</taxon>
        <taxon>Methanomicrobia</taxon>
        <taxon>Methanosarcinales</taxon>
        <taxon>ANME-2 cluster</taxon>
        <taxon>Candidatus Methanogasteraceae</taxon>
        <taxon>Candidatus Methanogaster</taxon>
    </lineage>
</organism>
<dbReference type="PANTHER" id="PTHR45339">
    <property type="entry name" value="HYBRID SIGNAL TRANSDUCTION HISTIDINE KINASE J"/>
    <property type="match status" value="1"/>
</dbReference>
<evidence type="ECO:0000256" key="3">
    <source>
        <dbReference type="PROSITE-ProRule" id="PRU00169"/>
    </source>
</evidence>
<sequence>MERTKILVVDDNERNRYLVSFILEKNGFEVVTANDGLEGVETAREQRVNLIIMDIKMPKMDGYEATIRIKKLEGYQSVPIIALTSYAMAGDKKKAVAAGCDGYIAKPINPETFMDEIRRFLEVIK</sequence>
<dbReference type="SUPFAM" id="SSF52172">
    <property type="entry name" value="CheY-like"/>
    <property type="match status" value="1"/>
</dbReference>
<dbReference type="GO" id="GO:0000160">
    <property type="term" value="P:phosphorelay signal transduction system"/>
    <property type="evidence" value="ECO:0007669"/>
    <property type="project" value="UniProtKB-KW"/>
</dbReference>
<keyword evidence="1 3" id="KW-0597">Phosphoprotein</keyword>
<evidence type="ECO:0000259" key="4">
    <source>
        <dbReference type="PROSITE" id="PS50110"/>
    </source>
</evidence>
<accession>A0A7G9YEV9</accession>
<name>A0A7G9YEV9_9EURY</name>
<dbReference type="PANTHER" id="PTHR45339:SF1">
    <property type="entry name" value="HYBRID SIGNAL TRANSDUCTION HISTIDINE KINASE J"/>
    <property type="match status" value="1"/>
</dbReference>
<proteinExistence type="predicted"/>
<feature type="modified residue" description="4-aspartylphosphate" evidence="3">
    <location>
        <position position="54"/>
    </location>
</feature>
<reference evidence="5" key="1">
    <citation type="submission" date="2020-06" db="EMBL/GenBank/DDBJ databases">
        <title>Unique genomic features of the anaerobic methanotrophic archaea.</title>
        <authorList>
            <person name="Chadwick G.L."/>
            <person name="Skennerton C.T."/>
            <person name="Laso-Perez R."/>
            <person name="Leu A.O."/>
            <person name="Speth D.R."/>
            <person name="Yu H."/>
            <person name="Morgan-Lang C."/>
            <person name="Hatzenpichler R."/>
            <person name="Goudeau D."/>
            <person name="Malmstrom R."/>
            <person name="Brazelton W.J."/>
            <person name="Woyke T."/>
            <person name="Hallam S.J."/>
            <person name="Tyson G.W."/>
            <person name="Wegener G."/>
            <person name="Boetius A."/>
            <person name="Orphan V."/>
        </authorList>
    </citation>
    <scope>NUCLEOTIDE SEQUENCE</scope>
</reference>
<dbReference type="EMBL" id="MT631196">
    <property type="protein sequence ID" value="QNO46543.1"/>
    <property type="molecule type" value="Genomic_DNA"/>
</dbReference>
<feature type="domain" description="Response regulatory" evidence="4">
    <location>
        <begin position="5"/>
        <end position="121"/>
    </location>
</feature>
<protein>
    <submittedName>
        <fullName evidence="5">Chemotaxis protein CheY</fullName>
    </submittedName>
</protein>
<dbReference type="SMART" id="SM00448">
    <property type="entry name" value="REC"/>
    <property type="match status" value="1"/>
</dbReference>
<dbReference type="Gene3D" id="3.40.50.2300">
    <property type="match status" value="1"/>
</dbReference>
<dbReference type="PROSITE" id="PS50110">
    <property type="entry name" value="RESPONSE_REGULATORY"/>
    <property type="match status" value="1"/>
</dbReference>